<dbReference type="AlphaFoldDB" id="A0A2T7EV11"/>
<dbReference type="STRING" id="1504633.A0A2T7EV11"/>
<name>A0A2T7EV11_9POAL</name>
<sequence length="114" mass="13184">MVIGADCRPASFEQYWVWAGRFMPLHKKFHMIGVASICWAIWRSRKQYVLMEKKNRSLTEIVCLASSFISYWAGLQKAEDKLELEVGAEALKETALLFHPLETPHDRVLGIFLE</sequence>
<evidence type="ECO:0000313" key="1">
    <source>
        <dbReference type="EMBL" id="PUZ71660.1"/>
    </source>
</evidence>
<dbReference type="OrthoDB" id="689430at2759"/>
<protein>
    <submittedName>
        <fullName evidence="1">Uncharacterized protein</fullName>
    </submittedName>
</protein>
<dbReference type="Proteomes" id="UP000244336">
    <property type="component" value="Chromosome 2"/>
</dbReference>
<reference evidence="1 2" key="1">
    <citation type="submission" date="2018-04" db="EMBL/GenBank/DDBJ databases">
        <title>WGS assembly of Panicum hallii var. hallii HAL2.</title>
        <authorList>
            <person name="Lovell J."/>
            <person name="Jenkins J."/>
            <person name="Lowry D."/>
            <person name="Mamidi S."/>
            <person name="Sreedasyam A."/>
            <person name="Weng X."/>
            <person name="Barry K."/>
            <person name="Bonette J."/>
            <person name="Campitelli B."/>
            <person name="Daum C."/>
            <person name="Gordon S."/>
            <person name="Gould B."/>
            <person name="Lipzen A."/>
            <person name="MacQueen A."/>
            <person name="Palacio-Mejia J."/>
            <person name="Plott C."/>
            <person name="Shakirov E."/>
            <person name="Shu S."/>
            <person name="Yoshinaga Y."/>
            <person name="Zane M."/>
            <person name="Rokhsar D."/>
            <person name="Grimwood J."/>
            <person name="Schmutz J."/>
            <person name="Juenger T."/>
        </authorList>
    </citation>
    <scope>NUCLEOTIDE SEQUENCE [LARGE SCALE GENOMIC DNA]</scope>
    <source>
        <strain evidence="2">cv. HAL2</strain>
    </source>
</reference>
<gene>
    <name evidence="1" type="ORF">GQ55_2G331400</name>
</gene>
<keyword evidence="2" id="KW-1185">Reference proteome</keyword>
<dbReference type="Gramene" id="PUZ71660">
    <property type="protein sequence ID" value="PUZ71660"/>
    <property type="gene ID" value="GQ55_2G331400"/>
</dbReference>
<evidence type="ECO:0000313" key="2">
    <source>
        <dbReference type="Proteomes" id="UP000244336"/>
    </source>
</evidence>
<dbReference type="EMBL" id="CM009750">
    <property type="protein sequence ID" value="PUZ71660.1"/>
    <property type="molecule type" value="Genomic_DNA"/>
</dbReference>
<accession>A0A2T7EV11</accession>
<organism evidence="1 2">
    <name type="scientific">Panicum hallii var. hallii</name>
    <dbReference type="NCBI Taxonomy" id="1504633"/>
    <lineage>
        <taxon>Eukaryota</taxon>
        <taxon>Viridiplantae</taxon>
        <taxon>Streptophyta</taxon>
        <taxon>Embryophyta</taxon>
        <taxon>Tracheophyta</taxon>
        <taxon>Spermatophyta</taxon>
        <taxon>Magnoliopsida</taxon>
        <taxon>Liliopsida</taxon>
        <taxon>Poales</taxon>
        <taxon>Poaceae</taxon>
        <taxon>PACMAD clade</taxon>
        <taxon>Panicoideae</taxon>
        <taxon>Panicodae</taxon>
        <taxon>Paniceae</taxon>
        <taxon>Panicinae</taxon>
        <taxon>Panicum</taxon>
        <taxon>Panicum sect. Panicum</taxon>
    </lineage>
</organism>
<proteinExistence type="predicted"/>